<name>A0A0C2FGH8_9ACTN</name>
<protein>
    <submittedName>
        <fullName evidence="1">Uncharacterized protein</fullName>
    </submittedName>
</protein>
<comment type="caution">
    <text evidence="1">The sequence shown here is derived from an EMBL/GenBank/DDBJ whole genome shotgun (WGS) entry which is preliminary data.</text>
</comment>
<dbReference type="AlphaFoldDB" id="A0A0C2FGH8"/>
<organism evidence="1 2">
    <name type="scientific">Streptomonospora alba</name>
    <dbReference type="NCBI Taxonomy" id="183763"/>
    <lineage>
        <taxon>Bacteria</taxon>
        <taxon>Bacillati</taxon>
        <taxon>Actinomycetota</taxon>
        <taxon>Actinomycetes</taxon>
        <taxon>Streptosporangiales</taxon>
        <taxon>Nocardiopsidaceae</taxon>
        <taxon>Streptomonospora</taxon>
    </lineage>
</organism>
<dbReference type="OrthoDB" id="3427212at2"/>
<reference evidence="2" key="1">
    <citation type="journal article" date="2015" name="Chem. Biol.">
        <title>Structure, bioactivity, and resistance mechanism of streptomonomicin, an unusual lasso Peptide from an understudied halophilic actinomycete.</title>
        <authorList>
            <person name="Metelev M."/>
            <person name="Tietz J.I."/>
            <person name="Melby J.O."/>
            <person name="Blair P.M."/>
            <person name="Zhu L."/>
            <person name="Livnat I."/>
            <person name="Severinov K."/>
            <person name="Mitchell D.A."/>
        </authorList>
    </citation>
    <scope>NUCLEOTIDE SEQUENCE [LARGE SCALE GENOMIC DNA]</scope>
    <source>
        <strain evidence="2">YIM 90003</strain>
    </source>
</reference>
<dbReference type="STRING" id="183763.LP52_13125"/>
<dbReference type="RefSeq" id="WP_040273699.1">
    <property type="nucleotide sequence ID" value="NZ_JROO01000026.1"/>
</dbReference>
<gene>
    <name evidence="1" type="ORF">LP52_13125</name>
</gene>
<proteinExistence type="predicted"/>
<dbReference type="EMBL" id="JROO01000026">
    <property type="protein sequence ID" value="KIH98379.1"/>
    <property type="molecule type" value="Genomic_DNA"/>
</dbReference>
<accession>A0A0C2FGH8</accession>
<evidence type="ECO:0000313" key="2">
    <source>
        <dbReference type="Proteomes" id="UP000031675"/>
    </source>
</evidence>
<dbReference type="Proteomes" id="UP000031675">
    <property type="component" value="Unassembled WGS sequence"/>
</dbReference>
<evidence type="ECO:0000313" key="1">
    <source>
        <dbReference type="EMBL" id="KIH98379.1"/>
    </source>
</evidence>
<sequence>MAHRHPSKLNAEHVVHPGARRLLKAELANCAACRAQGDADALAAPEILESLLHGFVLKRAEQWRNRHSRYPVNLYDLAPPDELRFLHIPTREVVRLCVVEGRAGDRVETAGALVEMGNLTGDDKERVLGDIIDGILEDEG</sequence>
<keyword evidence="2" id="KW-1185">Reference proteome</keyword>